<evidence type="ECO:0000256" key="8">
    <source>
        <dbReference type="ARBA" id="ARBA00022676"/>
    </source>
</evidence>
<dbReference type="GO" id="GO:0046100">
    <property type="term" value="P:hypoxanthine metabolic process"/>
    <property type="evidence" value="ECO:0007669"/>
    <property type="project" value="TreeGrafter"/>
</dbReference>
<dbReference type="RefSeq" id="WP_128744774.1">
    <property type="nucleotide sequence ID" value="NZ_CP035281.1"/>
</dbReference>
<dbReference type="InterPro" id="IPR050408">
    <property type="entry name" value="HGPRT"/>
</dbReference>
<evidence type="ECO:0000256" key="16">
    <source>
        <dbReference type="RuleBase" id="RU364099"/>
    </source>
</evidence>
<evidence type="ECO:0000256" key="6">
    <source>
        <dbReference type="ARBA" id="ARBA00008391"/>
    </source>
</evidence>
<dbReference type="CDD" id="cd06223">
    <property type="entry name" value="PRTases_typeI"/>
    <property type="match status" value="1"/>
</dbReference>
<dbReference type="Pfam" id="PF00156">
    <property type="entry name" value="Pribosyltran"/>
    <property type="match status" value="1"/>
</dbReference>
<dbReference type="GO" id="GO:0052657">
    <property type="term" value="F:guanine phosphoribosyltransferase activity"/>
    <property type="evidence" value="ECO:0007669"/>
    <property type="project" value="UniProtKB-ARBA"/>
</dbReference>
<evidence type="ECO:0000256" key="1">
    <source>
        <dbReference type="ARBA" id="ARBA00001946"/>
    </source>
</evidence>
<evidence type="ECO:0000256" key="15">
    <source>
        <dbReference type="ARBA" id="ARBA00049402"/>
    </source>
</evidence>
<dbReference type="EC" id="2.4.2.8" evidence="16"/>
<keyword evidence="11 16" id="KW-0660">Purine salvage</keyword>
<dbReference type="GO" id="GO:0000287">
    <property type="term" value="F:magnesium ion binding"/>
    <property type="evidence" value="ECO:0007669"/>
    <property type="project" value="TreeGrafter"/>
</dbReference>
<dbReference type="OrthoDB" id="9802824at2"/>
<evidence type="ECO:0000256" key="7">
    <source>
        <dbReference type="ARBA" id="ARBA00022490"/>
    </source>
</evidence>
<comment type="function">
    <text evidence="2">Purine salvage pathway enzyme that catalyzes the transfer of the ribosyl-5-phosphate group from 5-phospho-alpha-D-ribose 1-diphosphate (PRPP) to the N9 position of the 6-oxopurines hypoxanthine and guanine to form the corresponding ribonucleotides IMP (inosine 5'-monophosphate) and GMP (guanosine 5'-monophosphate), with the release of PPi.</text>
</comment>
<comment type="pathway">
    <text evidence="4 16">Purine metabolism; IMP biosynthesis via salvage pathway; IMP from hypoxanthine: step 1/1.</text>
</comment>
<accession>A0A410PT96</accession>
<dbReference type="InterPro" id="IPR005904">
    <property type="entry name" value="Hxn_phspho_trans"/>
</dbReference>
<dbReference type="GO" id="GO:0032264">
    <property type="term" value="P:IMP salvage"/>
    <property type="evidence" value="ECO:0007669"/>
    <property type="project" value="UniProtKB-UniPathway"/>
</dbReference>
<dbReference type="PANTHER" id="PTHR43340">
    <property type="entry name" value="HYPOXANTHINE-GUANINE PHOSPHORIBOSYLTRANSFERASE"/>
    <property type="match status" value="1"/>
</dbReference>
<evidence type="ECO:0000256" key="13">
    <source>
        <dbReference type="ARBA" id="ARBA00022842"/>
    </source>
</evidence>
<keyword evidence="13 16" id="KW-0460">Magnesium</keyword>
<dbReference type="InterPro" id="IPR029057">
    <property type="entry name" value="PRTase-like"/>
</dbReference>
<keyword evidence="10 16" id="KW-0479">Metal-binding</keyword>
<name>A0A410PT96_9FIRM</name>
<keyword evidence="7 16" id="KW-0963">Cytoplasm</keyword>
<dbReference type="GO" id="GO:0000166">
    <property type="term" value="F:nucleotide binding"/>
    <property type="evidence" value="ECO:0007669"/>
    <property type="project" value="UniProtKB-KW"/>
</dbReference>
<dbReference type="UniPathway" id="UPA00591">
    <property type="reaction ID" value="UER00648"/>
</dbReference>
<keyword evidence="19" id="KW-1185">Reference proteome</keyword>
<comment type="cofactor">
    <cofactor evidence="1 16">
        <name>Mg(2+)</name>
        <dbReference type="ChEBI" id="CHEBI:18420"/>
    </cofactor>
</comment>
<dbReference type="GO" id="GO:0006166">
    <property type="term" value="P:purine ribonucleoside salvage"/>
    <property type="evidence" value="ECO:0007669"/>
    <property type="project" value="UniProtKB-KW"/>
</dbReference>
<evidence type="ECO:0000256" key="11">
    <source>
        <dbReference type="ARBA" id="ARBA00022726"/>
    </source>
</evidence>
<dbReference type="GO" id="GO:0006178">
    <property type="term" value="P:guanine salvage"/>
    <property type="evidence" value="ECO:0007669"/>
    <property type="project" value="TreeGrafter"/>
</dbReference>
<evidence type="ECO:0000256" key="14">
    <source>
        <dbReference type="ARBA" id="ARBA00048811"/>
    </source>
</evidence>
<evidence type="ECO:0000256" key="2">
    <source>
        <dbReference type="ARBA" id="ARBA00002049"/>
    </source>
</evidence>
<comment type="subcellular location">
    <subcellularLocation>
        <location evidence="3 16">Cytoplasm</location>
    </subcellularLocation>
</comment>
<dbReference type="InterPro" id="IPR000836">
    <property type="entry name" value="PRTase_dom"/>
</dbReference>
<keyword evidence="9 16" id="KW-0808">Transferase</keyword>
<dbReference type="KEGG" id="amij:EQM06_02115"/>
<reference evidence="18 19" key="1">
    <citation type="submission" date="2019-01" db="EMBL/GenBank/DDBJ databases">
        <title>Draft genomes of a novel of Aminipila strains.</title>
        <authorList>
            <person name="Ma S."/>
        </authorList>
    </citation>
    <scope>NUCLEOTIDE SEQUENCE [LARGE SCALE GENOMIC DNA]</scope>
    <source>
        <strain evidence="19">JN-39</strain>
    </source>
</reference>
<protein>
    <recommendedName>
        <fullName evidence="16">Hypoxanthine phosphoribosyltransferase</fullName>
        <ecNumber evidence="16">2.4.2.8</ecNumber>
    </recommendedName>
</protein>
<dbReference type="GO" id="GO:0005829">
    <property type="term" value="C:cytosol"/>
    <property type="evidence" value="ECO:0007669"/>
    <property type="project" value="TreeGrafter"/>
</dbReference>
<keyword evidence="12 16" id="KW-0547">Nucleotide-binding</keyword>
<dbReference type="FunFam" id="3.40.50.2020:FF:000006">
    <property type="entry name" value="Hypoxanthine phosphoribosyltransferase"/>
    <property type="match status" value="1"/>
</dbReference>
<proteinExistence type="inferred from homology"/>
<dbReference type="PANTHER" id="PTHR43340:SF1">
    <property type="entry name" value="HYPOXANTHINE PHOSPHORIBOSYLTRANSFERASE"/>
    <property type="match status" value="1"/>
</dbReference>
<comment type="pathway">
    <text evidence="5">Purine metabolism; GMP biosynthesis via salvage pathway; GMP from guanine: step 1/1.</text>
</comment>
<dbReference type="GO" id="GO:0004422">
    <property type="term" value="F:hypoxanthine phosphoribosyltransferase activity"/>
    <property type="evidence" value="ECO:0007669"/>
    <property type="project" value="InterPro"/>
</dbReference>
<feature type="domain" description="Phosphoribosyltransferase" evidence="17">
    <location>
        <begin position="16"/>
        <end position="163"/>
    </location>
</feature>
<dbReference type="NCBIfam" id="TIGR01203">
    <property type="entry name" value="HGPRTase"/>
    <property type="match status" value="1"/>
</dbReference>
<gene>
    <name evidence="18" type="primary">hpt</name>
    <name evidence="18" type="ORF">EQM06_02115</name>
</gene>
<dbReference type="AlphaFoldDB" id="A0A410PT96"/>
<evidence type="ECO:0000259" key="17">
    <source>
        <dbReference type="Pfam" id="PF00156"/>
    </source>
</evidence>
<evidence type="ECO:0000256" key="3">
    <source>
        <dbReference type="ARBA" id="ARBA00004496"/>
    </source>
</evidence>
<dbReference type="SUPFAM" id="SSF53271">
    <property type="entry name" value="PRTase-like"/>
    <property type="match status" value="1"/>
</dbReference>
<dbReference type="Proteomes" id="UP000287601">
    <property type="component" value="Chromosome"/>
</dbReference>
<evidence type="ECO:0000256" key="10">
    <source>
        <dbReference type="ARBA" id="ARBA00022723"/>
    </source>
</evidence>
<sequence length="178" mass="20011">MKNNYQDKIGTVMITQEQILKRAEEIGAQITEEFAGQEVLVVGILKGAVLWMADVVKNIKLDCAIDFMACSSYGASTKTSGVVRILKDLDTSIEGRNVIIVEDIVDSGITLKYLKQNLEGRKPKCIKICSLLDKPCGRRIELNADYVGFTVEDKFIIGYGLDYDQRYRNLPYISFLED</sequence>
<evidence type="ECO:0000256" key="12">
    <source>
        <dbReference type="ARBA" id="ARBA00022741"/>
    </source>
</evidence>
<evidence type="ECO:0000313" key="18">
    <source>
        <dbReference type="EMBL" id="QAT42120.1"/>
    </source>
</evidence>
<evidence type="ECO:0000256" key="5">
    <source>
        <dbReference type="ARBA" id="ARBA00004676"/>
    </source>
</evidence>
<comment type="catalytic activity">
    <reaction evidence="15">
        <text>IMP + diphosphate = hypoxanthine + 5-phospho-alpha-D-ribose 1-diphosphate</text>
        <dbReference type="Rhea" id="RHEA:17973"/>
        <dbReference type="ChEBI" id="CHEBI:17368"/>
        <dbReference type="ChEBI" id="CHEBI:33019"/>
        <dbReference type="ChEBI" id="CHEBI:58017"/>
        <dbReference type="ChEBI" id="CHEBI:58053"/>
        <dbReference type="EC" id="2.4.2.8"/>
    </reaction>
    <physiologicalReaction direction="right-to-left" evidence="15">
        <dbReference type="Rhea" id="RHEA:17975"/>
    </physiologicalReaction>
</comment>
<keyword evidence="8 16" id="KW-0328">Glycosyltransferase</keyword>
<dbReference type="Gene3D" id="3.40.50.2020">
    <property type="match status" value="1"/>
</dbReference>
<evidence type="ECO:0000313" key="19">
    <source>
        <dbReference type="Proteomes" id="UP000287601"/>
    </source>
</evidence>
<dbReference type="GO" id="GO:0032263">
    <property type="term" value="P:GMP salvage"/>
    <property type="evidence" value="ECO:0007669"/>
    <property type="project" value="TreeGrafter"/>
</dbReference>
<comment type="similarity">
    <text evidence="6 16">Belongs to the purine/pyrimidine phosphoribosyltransferase family.</text>
</comment>
<comment type="catalytic activity">
    <reaction evidence="14">
        <text>GMP + diphosphate = guanine + 5-phospho-alpha-D-ribose 1-diphosphate</text>
        <dbReference type="Rhea" id="RHEA:25424"/>
        <dbReference type="ChEBI" id="CHEBI:16235"/>
        <dbReference type="ChEBI" id="CHEBI:33019"/>
        <dbReference type="ChEBI" id="CHEBI:58017"/>
        <dbReference type="ChEBI" id="CHEBI:58115"/>
        <dbReference type="EC" id="2.4.2.8"/>
    </reaction>
    <physiologicalReaction direction="right-to-left" evidence="14">
        <dbReference type="Rhea" id="RHEA:25426"/>
    </physiologicalReaction>
</comment>
<evidence type="ECO:0000256" key="9">
    <source>
        <dbReference type="ARBA" id="ARBA00022679"/>
    </source>
</evidence>
<dbReference type="EMBL" id="CP035281">
    <property type="protein sequence ID" value="QAT42120.1"/>
    <property type="molecule type" value="Genomic_DNA"/>
</dbReference>
<evidence type="ECO:0000256" key="4">
    <source>
        <dbReference type="ARBA" id="ARBA00004669"/>
    </source>
</evidence>
<organism evidence="18 19">
    <name type="scientific">Aminipila luticellarii</name>
    <dbReference type="NCBI Taxonomy" id="2507160"/>
    <lineage>
        <taxon>Bacteria</taxon>
        <taxon>Bacillati</taxon>
        <taxon>Bacillota</taxon>
        <taxon>Clostridia</taxon>
        <taxon>Peptostreptococcales</taxon>
        <taxon>Anaerovoracaceae</taxon>
        <taxon>Aminipila</taxon>
    </lineage>
</organism>